<evidence type="ECO:0000256" key="10">
    <source>
        <dbReference type="ARBA" id="ARBA00022989"/>
    </source>
</evidence>
<comment type="catalytic activity">
    <reaction evidence="14 15">
        <text>a ubiquinone + NADH + 5 H(+)(in) = a ubiquinol + NAD(+) + 4 H(+)(out)</text>
        <dbReference type="Rhea" id="RHEA:29091"/>
        <dbReference type="Rhea" id="RHEA-COMP:9565"/>
        <dbReference type="Rhea" id="RHEA-COMP:9566"/>
        <dbReference type="ChEBI" id="CHEBI:15378"/>
        <dbReference type="ChEBI" id="CHEBI:16389"/>
        <dbReference type="ChEBI" id="CHEBI:17976"/>
        <dbReference type="ChEBI" id="CHEBI:57540"/>
        <dbReference type="ChEBI" id="CHEBI:57945"/>
        <dbReference type="EC" id="7.1.1.2"/>
    </reaction>
</comment>
<gene>
    <name evidence="17" type="primary">ND6</name>
</gene>
<keyword evidence="11 15" id="KW-0520">NAD</keyword>
<evidence type="ECO:0000256" key="8">
    <source>
        <dbReference type="ARBA" id="ARBA00022967"/>
    </source>
</evidence>
<feature type="chain" id="PRO_5001975468" description="NADH-ubiquinone oxidoreductase chain 6" evidence="16">
    <location>
        <begin position="22"/>
        <end position="173"/>
    </location>
</feature>
<comment type="function">
    <text evidence="15">Core subunit of the mitochondrial membrane respiratory chain NADH dehydrogenase (Complex I) which catalyzes electron transfer from NADH through the respiratory chain, using ubiquinone as an electron acceptor. Essential for the catalytic activity and assembly of complex I.</text>
</comment>
<dbReference type="InterPro" id="IPR001457">
    <property type="entry name" value="NADH_UbQ/plastoQ_OxRdtase_su6"/>
</dbReference>
<evidence type="ECO:0000313" key="17">
    <source>
        <dbReference type="EMBL" id="BAP90294.1"/>
    </source>
</evidence>
<reference evidence="17" key="1">
    <citation type="journal article" date="2014" name="BMC Genomics">
        <title>Gene rearrangements in gekkonid mitochondrial genomes with shuffling, loss, and reassignment of tRNA genes.</title>
        <authorList>
            <person name="Kumazawa Y."/>
            <person name="Miura S."/>
            <person name="Yamada C."/>
            <person name="Hashiguchi Y."/>
        </authorList>
    </citation>
    <scope>NUCLEOTIDE SEQUENCE</scope>
    <source>
        <strain evidence="17">Tste1</strain>
    </source>
</reference>
<evidence type="ECO:0000256" key="5">
    <source>
        <dbReference type="ARBA" id="ARBA00022448"/>
    </source>
</evidence>
<evidence type="ECO:0000256" key="4">
    <source>
        <dbReference type="ARBA" id="ARBA00021095"/>
    </source>
</evidence>
<feature type="transmembrane region" description="Helical" evidence="15">
    <location>
        <begin position="53"/>
        <end position="75"/>
    </location>
</feature>
<proteinExistence type="inferred from homology"/>
<keyword evidence="16" id="KW-0732">Signal</keyword>
<evidence type="ECO:0000256" key="15">
    <source>
        <dbReference type="RuleBase" id="RU004430"/>
    </source>
</evidence>
<dbReference type="EC" id="7.1.1.2" evidence="3 15"/>
<keyword evidence="12 15" id="KW-0496">Mitochondrion</keyword>
<keyword evidence="6 15" id="KW-0679">Respiratory chain</keyword>
<evidence type="ECO:0000256" key="1">
    <source>
        <dbReference type="ARBA" id="ARBA00004225"/>
    </source>
</evidence>
<evidence type="ECO:0000256" key="16">
    <source>
        <dbReference type="SAM" id="SignalP"/>
    </source>
</evidence>
<evidence type="ECO:0000256" key="11">
    <source>
        <dbReference type="ARBA" id="ARBA00023027"/>
    </source>
</evidence>
<dbReference type="InterPro" id="IPR050269">
    <property type="entry name" value="ComplexI_Subunit6"/>
</dbReference>
<keyword evidence="15" id="KW-0830">Ubiquinone</keyword>
<evidence type="ECO:0000256" key="3">
    <source>
        <dbReference type="ARBA" id="ARBA00012944"/>
    </source>
</evidence>
<keyword evidence="7 15" id="KW-0812">Transmembrane</keyword>
<evidence type="ECO:0000256" key="6">
    <source>
        <dbReference type="ARBA" id="ARBA00022660"/>
    </source>
</evidence>
<keyword evidence="10 15" id="KW-1133">Transmembrane helix</keyword>
<dbReference type="Gene3D" id="1.20.120.1200">
    <property type="entry name" value="NADH-ubiquinone/plastoquinone oxidoreductase chain 6, subunit NuoJ"/>
    <property type="match status" value="1"/>
</dbReference>
<dbReference type="Pfam" id="PF00499">
    <property type="entry name" value="Oxidored_q3"/>
    <property type="match status" value="1"/>
</dbReference>
<evidence type="ECO:0000256" key="12">
    <source>
        <dbReference type="ARBA" id="ARBA00023128"/>
    </source>
</evidence>
<comment type="subcellular location">
    <subcellularLocation>
        <location evidence="1 15">Mitochondrion membrane</location>
        <topology evidence="1 15">Multi-pass membrane protein</topology>
    </subcellularLocation>
</comment>
<feature type="signal peptide" evidence="16">
    <location>
        <begin position="1"/>
        <end position="21"/>
    </location>
</feature>
<feature type="transmembrane region" description="Helical" evidence="15">
    <location>
        <begin position="29"/>
        <end position="46"/>
    </location>
</feature>
<evidence type="ECO:0000256" key="2">
    <source>
        <dbReference type="ARBA" id="ARBA00005698"/>
    </source>
</evidence>
<keyword evidence="13 15" id="KW-0472">Membrane</keyword>
<dbReference type="PANTHER" id="PTHR11435:SF1">
    <property type="entry name" value="NADH-UBIQUINONE OXIDOREDUCTASE CHAIN 6"/>
    <property type="match status" value="1"/>
</dbReference>
<feature type="transmembrane region" description="Helical" evidence="15">
    <location>
        <begin position="87"/>
        <end position="111"/>
    </location>
</feature>
<keyword evidence="8 15" id="KW-1278">Translocase</keyword>
<evidence type="ECO:0000256" key="13">
    <source>
        <dbReference type="ARBA" id="ARBA00023136"/>
    </source>
</evidence>
<name>A0A0A1H9R8_9SAUR</name>
<dbReference type="PANTHER" id="PTHR11435">
    <property type="entry name" value="NADH UBIQUINONE OXIDOREDUCTASE SUBUNIT ND6"/>
    <property type="match status" value="1"/>
</dbReference>
<evidence type="ECO:0000256" key="7">
    <source>
        <dbReference type="ARBA" id="ARBA00022692"/>
    </source>
</evidence>
<geneLocation type="mitochondrion" evidence="17"/>
<protein>
    <recommendedName>
        <fullName evidence="4 15">NADH-ubiquinone oxidoreductase chain 6</fullName>
        <ecNumber evidence="3 15">7.1.1.2</ecNumber>
    </recommendedName>
</protein>
<dbReference type="GO" id="GO:0008137">
    <property type="term" value="F:NADH dehydrogenase (ubiquinone) activity"/>
    <property type="evidence" value="ECO:0007669"/>
    <property type="project" value="UniProtKB-UniRule"/>
</dbReference>
<keyword evidence="5 15" id="KW-0813">Transport</keyword>
<comment type="similarity">
    <text evidence="2 15">Belongs to the complex I subunit 6 family.</text>
</comment>
<accession>A0A0A1H9R8</accession>
<sequence>MSYFLFLFGVCFVLGIVGVASHPSPYYGVVGLVLCVVGGCGLLVGWGGSFLGLVLFLIYLGGMLVVFAYSVALAADSFPESWGDHSVFVYVLGFICVVVFVGVSIVDYLGLGGLVGSDSSGIFGLRVDFSGVVLLFSDGGMMLLLCGWGLLLALFVVLELVRGGSRGSLRVPY</sequence>
<dbReference type="EMBL" id="AB738944">
    <property type="protein sequence ID" value="BAP90294.1"/>
    <property type="molecule type" value="Genomic_DNA"/>
</dbReference>
<dbReference type="AlphaFoldDB" id="A0A0A1H9R8"/>
<keyword evidence="9 15" id="KW-0249">Electron transport</keyword>
<dbReference type="GO" id="GO:0031966">
    <property type="term" value="C:mitochondrial membrane"/>
    <property type="evidence" value="ECO:0007669"/>
    <property type="project" value="UniProtKB-SubCell"/>
</dbReference>
<organism evidence="17">
    <name type="scientific">Tropiocolotes steudneri</name>
    <dbReference type="NCBI Taxonomy" id="401551"/>
    <lineage>
        <taxon>Eukaryota</taxon>
        <taxon>Metazoa</taxon>
        <taxon>Chordata</taxon>
        <taxon>Craniata</taxon>
        <taxon>Vertebrata</taxon>
        <taxon>Euteleostomi</taxon>
        <taxon>Lepidosauria</taxon>
        <taxon>Squamata</taxon>
        <taxon>Bifurcata</taxon>
        <taxon>Gekkota</taxon>
        <taxon>Gekkonidae</taxon>
        <taxon>Gekkoninae</taxon>
        <taxon>Tropiocolotes</taxon>
    </lineage>
</organism>
<dbReference type="InterPro" id="IPR042106">
    <property type="entry name" value="Nuo/plastoQ_OxRdtase_6_NuoJ"/>
</dbReference>
<evidence type="ECO:0000256" key="9">
    <source>
        <dbReference type="ARBA" id="ARBA00022982"/>
    </source>
</evidence>
<evidence type="ECO:0000256" key="14">
    <source>
        <dbReference type="ARBA" id="ARBA00049551"/>
    </source>
</evidence>
<feature type="transmembrane region" description="Helical" evidence="15">
    <location>
        <begin position="132"/>
        <end position="158"/>
    </location>
</feature>